<dbReference type="PANTHER" id="PTHR43362">
    <property type="entry name" value="MANNITOL DEHYDROGENASE DSF1-RELATED"/>
    <property type="match status" value="1"/>
</dbReference>
<dbReference type="InterPro" id="IPR036291">
    <property type="entry name" value="NAD(P)-bd_dom_sf"/>
</dbReference>
<name>D2U8Q2_XANAP</name>
<dbReference type="EC" id="1.1.1.57" evidence="4"/>
<dbReference type="Proteomes" id="UP000001890">
    <property type="component" value="Chromosome"/>
</dbReference>
<gene>
    <name evidence="4" type="ordered locus">XALc_0057</name>
</gene>
<dbReference type="InterPro" id="IPR000669">
    <property type="entry name" value="Mannitol_DH"/>
</dbReference>
<dbReference type="PANTHER" id="PTHR43362:SF1">
    <property type="entry name" value="MANNITOL DEHYDROGENASE 2-RELATED"/>
    <property type="match status" value="1"/>
</dbReference>
<dbReference type="GeneID" id="57875433"/>
<evidence type="ECO:0000313" key="4">
    <source>
        <dbReference type="EMBL" id="CBA14603.1"/>
    </source>
</evidence>
<evidence type="ECO:0000256" key="1">
    <source>
        <dbReference type="ARBA" id="ARBA00023002"/>
    </source>
</evidence>
<dbReference type="InterPro" id="IPR013131">
    <property type="entry name" value="Mannitol_DH_N"/>
</dbReference>
<reference evidence="4 5" key="1">
    <citation type="journal article" date="2009" name="BMC Genomics">
        <title>The complete genome sequence of Xanthomonas albilineans provides new insights into the reductive genome evolution of the xylem-limited Xanthomonadaceae.</title>
        <authorList>
            <person name="Pieretti I."/>
            <person name="Royer M."/>
            <person name="Barbe V."/>
            <person name="Carrere S."/>
            <person name="Koebnik R."/>
            <person name="Cociancich S."/>
            <person name="Couloux A."/>
            <person name="Darrasse A."/>
            <person name="Gouzy J."/>
            <person name="Jacques M.A."/>
            <person name="Lauber E."/>
            <person name="Manceau C."/>
            <person name="Mangenot S."/>
            <person name="Poussier S."/>
            <person name="Segurens B."/>
            <person name="Szurek B."/>
            <person name="Verdier V."/>
            <person name="Arlat M."/>
            <person name="Rott P."/>
        </authorList>
    </citation>
    <scope>NUCLEOTIDE SEQUENCE [LARGE SCALE GENOMIC DNA]</scope>
    <source>
        <strain evidence="5">GPE PC73 / CFBP 7063</strain>
    </source>
</reference>
<organism evidence="4 5">
    <name type="scientific">Xanthomonas albilineans (strain GPE PC73 / CFBP 7063)</name>
    <dbReference type="NCBI Taxonomy" id="380358"/>
    <lineage>
        <taxon>Bacteria</taxon>
        <taxon>Pseudomonadati</taxon>
        <taxon>Pseudomonadota</taxon>
        <taxon>Gammaproteobacteria</taxon>
        <taxon>Lysobacterales</taxon>
        <taxon>Lysobacteraceae</taxon>
        <taxon>Xanthomonas</taxon>
    </lineage>
</organism>
<dbReference type="Pfam" id="PF08125">
    <property type="entry name" value="Mannitol_dh_C"/>
    <property type="match status" value="1"/>
</dbReference>
<dbReference type="OrthoDB" id="271711at2"/>
<dbReference type="SUPFAM" id="SSF48179">
    <property type="entry name" value="6-phosphogluconate dehydrogenase C-terminal domain-like"/>
    <property type="match status" value="1"/>
</dbReference>
<feature type="domain" description="Mannitol dehydrogenase N-terminal" evidence="2">
    <location>
        <begin position="30"/>
        <end position="272"/>
    </location>
</feature>
<dbReference type="PRINTS" id="PR00084">
    <property type="entry name" value="MTLDHDRGNASE"/>
</dbReference>
<dbReference type="RefSeq" id="WP_012914622.1">
    <property type="nucleotide sequence ID" value="NC_013722.1"/>
</dbReference>
<dbReference type="AlphaFoldDB" id="D2U8Q2"/>
<evidence type="ECO:0000259" key="3">
    <source>
        <dbReference type="Pfam" id="PF08125"/>
    </source>
</evidence>
<dbReference type="InterPro" id="IPR008927">
    <property type="entry name" value="6-PGluconate_DH-like_C_sf"/>
</dbReference>
<dbReference type="Pfam" id="PF01232">
    <property type="entry name" value="Mannitol_dh"/>
    <property type="match status" value="1"/>
</dbReference>
<evidence type="ECO:0000259" key="2">
    <source>
        <dbReference type="Pfam" id="PF01232"/>
    </source>
</evidence>
<keyword evidence="1 4" id="KW-0560">Oxidoreductase</keyword>
<evidence type="ECO:0000313" key="5">
    <source>
        <dbReference type="Proteomes" id="UP000001890"/>
    </source>
</evidence>
<protein>
    <submittedName>
        <fullName evidence="4">Putative mannitol dehydrogenase protein</fullName>
        <ecNumber evidence="4">1.1.1.57</ecNumber>
    </submittedName>
</protein>
<dbReference type="Gene3D" id="3.40.50.720">
    <property type="entry name" value="NAD(P)-binding Rossmann-like Domain"/>
    <property type="match status" value="1"/>
</dbReference>
<proteinExistence type="predicted"/>
<feature type="domain" description="Mannitol dehydrogenase C-terminal" evidence="3">
    <location>
        <begin position="282"/>
        <end position="471"/>
    </location>
</feature>
<dbReference type="Gene3D" id="1.10.1040.10">
    <property type="entry name" value="N-(1-d-carboxylethyl)-l-norvaline Dehydrogenase, domain 2"/>
    <property type="match status" value="1"/>
</dbReference>
<sequence>MLPRLGSATLHTLPLAITRPSYALDRVRIGIVHLGAGAFHRAHQAVYLDDLLASEPDWAISAVSLHNPQVRDALCAQDGLYTLALLDAQPELRVIGAIREVLCAQDQQAAVLARLTDPAVRLVTLTVTEKGYCLTGEHLDLAHPDIAHDLAAPHAPRSAIGYLVAGLRQRWRLRLAPYTVLSCDNLHDNGGKLRRAVLRFAHHIDPALAAWIEAEASFPRSMVDSITPASDAALRERIATQLGYDDAWPIQRERYSQWVIEDRFCNGRPAFERVGVTLSEDIGGFDRAKLRLLNGPHSALAYLGTLLALETVADAMCDTPLATFIETLMREDITPTLPALSGFDPQRYIDAILTRFRNPAIAHKLAQIAWDGSQKLPVRLLGTLADALAAGHRIDRLCLPLAAWMHFVRHQAHRDVPLIDPLQETLREIGRAAGSDDVQDVDAFLTLDTVFAPLSKDRRFVDALQRAYASLGDGSAAETRETLVLMLNHAVISGCPCSTDLGSGETSPPGLLR</sequence>
<dbReference type="InterPro" id="IPR050988">
    <property type="entry name" value="Mannitol_DH/Oxidoreductase"/>
</dbReference>
<dbReference type="EMBL" id="FP565176">
    <property type="protein sequence ID" value="CBA14603.1"/>
    <property type="molecule type" value="Genomic_DNA"/>
</dbReference>
<dbReference type="eggNOG" id="COG0246">
    <property type="taxonomic scope" value="Bacteria"/>
</dbReference>
<keyword evidence="5" id="KW-1185">Reference proteome</keyword>
<dbReference type="InterPro" id="IPR013328">
    <property type="entry name" value="6PGD_dom2"/>
</dbReference>
<accession>D2U8Q2</accession>
<dbReference type="SUPFAM" id="SSF51735">
    <property type="entry name" value="NAD(P)-binding Rossmann-fold domains"/>
    <property type="match status" value="1"/>
</dbReference>
<dbReference type="KEGG" id="xal:XALC_0057"/>
<dbReference type="STRING" id="380358.XALC_0057"/>
<dbReference type="InterPro" id="IPR013118">
    <property type="entry name" value="Mannitol_DH_C"/>
</dbReference>
<dbReference type="GO" id="GO:0008866">
    <property type="term" value="F:fructuronate reductase activity"/>
    <property type="evidence" value="ECO:0007669"/>
    <property type="project" value="UniProtKB-EC"/>
</dbReference>